<evidence type="ECO:0000256" key="2">
    <source>
        <dbReference type="ARBA" id="ARBA00030881"/>
    </source>
</evidence>
<dbReference type="Proteomes" id="UP000017170">
    <property type="component" value="Unassembled WGS sequence"/>
</dbReference>
<feature type="domain" description="Peptidoglycan recognition protein family" evidence="6">
    <location>
        <begin position="11"/>
        <end position="137"/>
    </location>
</feature>
<evidence type="ECO:0000256" key="4">
    <source>
        <dbReference type="SAM" id="Coils"/>
    </source>
</evidence>
<dbReference type="InterPro" id="IPR002502">
    <property type="entry name" value="Amidase_domain"/>
</dbReference>
<dbReference type="AlphaFoldDB" id="U6SN49"/>
<dbReference type="Gene3D" id="1.10.101.10">
    <property type="entry name" value="PGBD-like superfamily/PGBD"/>
    <property type="match status" value="1"/>
</dbReference>
<dbReference type="CDD" id="cd06583">
    <property type="entry name" value="PGRP"/>
    <property type="match status" value="1"/>
</dbReference>
<dbReference type="EMBL" id="ATAE01000031">
    <property type="protein sequence ID" value="ERN52812.1"/>
    <property type="molecule type" value="Genomic_DNA"/>
</dbReference>
<dbReference type="SMART" id="SM00644">
    <property type="entry name" value="Ami_2"/>
    <property type="match status" value="1"/>
</dbReference>
<name>U6SN49_9BACI</name>
<evidence type="ECO:0000259" key="6">
    <source>
        <dbReference type="SMART" id="SM00701"/>
    </source>
</evidence>
<evidence type="ECO:0000313" key="7">
    <source>
        <dbReference type="EMBL" id="ERN52812.1"/>
    </source>
</evidence>
<dbReference type="PANTHER" id="PTHR11022">
    <property type="entry name" value="PEPTIDOGLYCAN RECOGNITION PROTEIN"/>
    <property type="match status" value="1"/>
</dbReference>
<comment type="similarity">
    <text evidence="1">Belongs to the N-acetylmuramoyl-L-alanine amidase 2 family.</text>
</comment>
<dbReference type="GO" id="GO:0008270">
    <property type="term" value="F:zinc ion binding"/>
    <property type="evidence" value="ECO:0007669"/>
    <property type="project" value="InterPro"/>
</dbReference>
<dbReference type="SUPFAM" id="SSF55846">
    <property type="entry name" value="N-acetylmuramoyl-L-alanine amidase-like"/>
    <property type="match status" value="1"/>
</dbReference>
<dbReference type="GO" id="GO:0009253">
    <property type="term" value="P:peptidoglycan catabolic process"/>
    <property type="evidence" value="ECO:0007669"/>
    <property type="project" value="InterPro"/>
</dbReference>
<dbReference type="GO" id="GO:0008745">
    <property type="term" value="F:N-acetylmuramoyl-L-alanine amidase activity"/>
    <property type="evidence" value="ECO:0007669"/>
    <property type="project" value="InterPro"/>
</dbReference>
<proteinExistence type="inferred from homology"/>
<dbReference type="PANTHER" id="PTHR11022:SF41">
    <property type="entry name" value="PEPTIDOGLYCAN-RECOGNITION PROTEIN LC-RELATED"/>
    <property type="match status" value="1"/>
</dbReference>
<dbReference type="Pfam" id="PF01471">
    <property type="entry name" value="PG_binding_1"/>
    <property type="match status" value="1"/>
</dbReference>
<keyword evidence="8" id="KW-1185">Reference proteome</keyword>
<evidence type="ECO:0000313" key="8">
    <source>
        <dbReference type="Proteomes" id="UP000017170"/>
    </source>
</evidence>
<feature type="coiled-coil region" evidence="4">
    <location>
        <begin position="229"/>
        <end position="263"/>
    </location>
</feature>
<protein>
    <recommendedName>
        <fullName evidence="3">Autolysin</fullName>
    </recommendedName>
    <alternativeName>
        <fullName evidence="2">Cell wall hydrolase</fullName>
    </alternativeName>
</protein>
<comment type="caution">
    <text evidence="7">The sequence shown here is derived from an EMBL/GenBank/DDBJ whole genome shotgun (WGS) entry which is preliminary data.</text>
</comment>
<dbReference type="Pfam" id="PF01510">
    <property type="entry name" value="Amidase_2"/>
    <property type="match status" value="1"/>
</dbReference>
<evidence type="ECO:0000256" key="3">
    <source>
        <dbReference type="ARBA" id="ARBA00032390"/>
    </source>
</evidence>
<gene>
    <name evidence="7" type="ORF">A33I_14040</name>
</gene>
<dbReference type="InterPro" id="IPR006619">
    <property type="entry name" value="PGRP_domain_met/bac"/>
</dbReference>
<dbReference type="InterPro" id="IPR036365">
    <property type="entry name" value="PGBD-like_sf"/>
</dbReference>
<dbReference type="InterPro" id="IPR036366">
    <property type="entry name" value="PGBDSf"/>
</dbReference>
<evidence type="ECO:0000256" key="1">
    <source>
        <dbReference type="ARBA" id="ARBA00007553"/>
    </source>
</evidence>
<dbReference type="InterPro" id="IPR015510">
    <property type="entry name" value="PGRP"/>
</dbReference>
<dbReference type="PATRIC" id="fig|1188261.3.peg.2236"/>
<dbReference type="SMART" id="SM00701">
    <property type="entry name" value="PGRP"/>
    <property type="match status" value="1"/>
</dbReference>
<keyword evidence="4" id="KW-0175">Coiled coil</keyword>
<dbReference type="Gene3D" id="3.40.80.10">
    <property type="entry name" value="Peptidoglycan recognition protein-like"/>
    <property type="match status" value="1"/>
</dbReference>
<dbReference type="InterPro" id="IPR002477">
    <property type="entry name" value="Peptidoglycan-bd-like"/>
</dbReference>
<evidence type="ECO:0000259" key="5">
    <source>
        <dbReference type="SMART" id="SM00644"/>
    </source>
</evidence>
<organism evidence="7 8">
    <name type="scientific">Alkalihalophilus marmarensis DSM 21297</name>
    <dbReference type="NCBI Taxonomy" id="1188261"/>
    <lineage>
        <taxon>Bacteria</taxon>
        <taxon>Bacillati</taxon>
        <taxon>Bacillota</taxon>
        <taxon>Bacilli</taxon>
        <taxon>Bacillales</taxon>
        <taxon>Bacillaceae</taxon>
        <taxon>Alkalihalophilus</taxon>
    </lineage>
</organism>
<feature type="domain" description="N-acetylmuramoyl-L-alanine amidase" evidence="5">
    <location>
        <begin position="16"/>
        <end position="146"/>
    </location>
</feature>
<dbReference type="RefSeq" id="WP_022628439.1">
    <property type="nucleotide sequence ID" value="NZ_ATAE01000031.1"/>
</dbReference>
<dbReference type="InterPro" id="IPR036505">
    <property type="entry name" value="Amidase/PGRP_sf"/>
</dbReference>
<accession>U6SN49</accession>
<sequence>MSKIIDIRNKMPRHRTKKVTRRQLNAIRFWVLHHSLTTSGSPEAFANYHINTNDWSIMAYHYVIMRDGTIYWCADHDIQTPHVGNSNRHSLGVCMVGDFRTQIPTKEQYEAALWLFQVHLPSVLPQSATIQGHSEMPGYAWKVCPAISMTQFRRDVQGSPISISNPSQTTFKQGDRGQGVAELQQLLNTIGFDVGTADGIYGVLTTQAVRNAQRVLSITVDGIAGPQTVAAIKKEEERMRQQLEQMSRELEQMKQTVAALNKDNLPVSVWAEEHWREARVNGYFDGKRPQANITRQEVAIVVNRLRSNFLALISKNSKDIGTQAEDIRNLEEQLKKIEAIGK</sequence>
<reference evidence="7 8" key="1">
    <citation type="journal article" date="2013" name="Genome Announc.">
        <title>Genome Sequence of the Extreme Obligate Alkaliphile Bacillus marmarensis Strain DSM 21297.</title>
        <authorList>
            <person name="Wernick D.G."/>
            <person name="Choi K.Y."/>
            <person name="Tat C.A."/>
            <person name="Lafontaine Rivera J.G."/>
            <person name="Liao J.C."/>
        </authorList>
    </citation>
    <scope>NUCLEOTIDE SEQUENCE [LARGE SCALE GENOMIC DNA]</scope>
    <source>
        <strain evidence="7 8">DSM 21297</strain>
    </source>
</reference>
<dbReference type="SUPFAM" id="SSF47090">
    <property type="entry name" value="PGBD-like"/>
    <property type="match status" value="1"/>
</dbReference>